<dbReference type="Proteomes" id="UP000324222">
    <property type="component" value="Unassembled WGS sequence"/>
</dbReference>
<keyword evidence="1" id="KW-0472">Membrane</keyword>
<keyword evidence="1" id="KW-1133">Transmembrane helix</keyword>
<evidence type="ECO:0000313" key="3">
    <source>
        <dbReference type="Proteomes" id="UP000324222"/>
    </source>
</evidence>
<gene>
    <name evidence="2" type="ORF">E2C01_006518</name>
</gene>
<keyword evidence="1" id="KW-0812">Transmembrane</keyword>
<keyword evidence="3" id="KW-1185">Reference proteome</keyword>
<proteinExistence type="predicted"/>
<protein>
    <submittedName>
        <fullName evidence="2">Uncharacterized protein</fullName>
    </submittedName>
</protein>
<organism evidence="2 3">
    <name type="scientific">Portunus trituberculatus</name>
    <name type="common">Swimming crab</name>
    <name type="synonym">Neptunus trituberculatus</name>
    <dbReference type="NCBI Taxonomy" id="210409"/>
    <lineage>
        <taxon>Eukaryota</taxon>
        <taxon>Metazoa</taxon>
        <taxon>Ecdysozoa</taxon>
        <taxon>Arthropoda</taxon>
        <taxon>Crustacea</taxon>
        <taxon>Multicrustacea</taxon>
        <taxon>Malacostraca</taxon>
        <taxon>Eumalacostraca</taxon>
        <taxon>Eucarida</taxon>
        <taxon>Decapoda</taxon>
        <taxon>Pleocyemata</taxon>
        <taxon>Brachyura</taxon>
        <taxon>Eubrachyura</taxon>
        <taxon>Portunoidea</taxon>
        <taxon>Portunidae</taxon>
        <taxon>Portuninae</taxon>
        <taxon>Portunus</taxon>
    </lineage>
</organism>
<reference evidence="2 3" key="1">
    <citation type="submission" date="2019-05" db="EMBL/GenBank/DDBJ databases">
        <title>Another draft genome of Portunus trituberculatus and its Hox gene families provides insights of decapod evolution.</title>
        <authorList>
            <person name="Jeong J.-H."/>
            <person name="Song I."/>
            <person name="Kim S."/>
            <person name="Choi T."/>
            <person name="Kim D."/>
            <person name="Ryu S."/>
            <person name="Kim W."/>
        </authorList>
    </citation>
    <scope>NUCLEOTIDE SEQUENCE [LARGE SCALE GENOMIC DNA]</scope>
    <source>
        <tissue evidence="2">Muscle</tissue>
    </source>
</reference>
<evidence type="ECO:0000256" key="1">
    <source>
        <dbReference type="SAM" id="Phobius"/>
    </source>
</evidence>
<evidence type="ECO:0000313" key="2">
    <source>
        <dbReference type="EMBL" id="MPC13774.1"/>
    </source>
</evidence>
<name>A0A5B7CYE1_PORTR</name>
<comment type="caution">
    <text evidence="2">The sequence shown here is derived from an EMBL/GenBank/DDBJ whole genome shotgun (WGS) entry which is preliminary data.</text>
</comment>
<accession>A0A5B7CYE1</accession>
<feature type="transmembrane region" description="Helical" evidence="1">
    <location>
        <begin position="89"/>
        <end position="111"/>
    </location>
</feature>
<sequence length="124" mass="14637">MAPHTHIKSVHTLSPIDPWWKRNLVTYHPTPKKSRHIKVPWWSRKCAAALQAKRHAFAAWRKNPTPPLRQRFHYLEAQCKRVILDEKRLAWASFCASLSFSISVSQAWSFFRKMVHPQPPLTFQ</sequence>
<dbReference type="AlphaFoldDB" id="A0A5B7CYE1"/>
<dbReference type="EMBL" id="VSRR010000305">
    <property type="protein sequence ID" value="MPC13774.1"/>
    <property type="molecule type" value="Genomic_DNA"/>
</dbReference>